<proteinExistence type="predicted"/>
<keyword evidence="2" id="KW-1185">Reference proteome</keyword>
<accession>A0ABQ5XF62</accession>
<name>A0ABQ5XF62_9GAMM</name>
<organism evidence="1 2">
    <name type="scientific">Dyella flagellata</name>
    <dbReference type="NCBI Taxonomy" id="1867833"/>
    <lineage>
        <taxon>Bacteria</taxon>
        <taxon>Pseudomonadati</taxon>
        <taxon>Pseudomonadota</taxon>
        <taxon>Gammaproteobacteria</taxon>
        <taxon>Lysobacterales</taxon>
        <taxon>Rhodanobacteraceae</taxon>
        <taxon>Dyella</taxon>
    </lineage>
</organism>
<comment type="caution">
    <text evidence="1">The sequence shown here is derived from an EMBL/GenBank/DDBJ whole genome shotgun (WGS) entry which is preliminary data.</text>
</comment>
<sequence length="80" mass="8713">MGMGAHGTLERSRVGTVAAGSFWLLWRAGVKSTSAVKMKIQALSFFRDGGHVGWDEIPASGTRKQSWDFIPAYVESGKQL</sequence>
<evidence type="ECO:0000313" key="1">
    <source>
        <dbReference type="EMBL" id="GLQ89829.1"/>
    </source>
</evidence>
<dbReference type="Proteomes" id="UP001156627">
    <property type="component" value="Unassembled WGS sequence"/>
</dbReference>
<evidence type="ECO:0000313" key="2">
    <source>
        <dbReference type="Proteomes" id="UP001156627"/>
    </source>
</evidence>
<protein>
    <submittedName>
        <fullName evidence="1">Uncharacterized protein</fullName>
    </submittedName>
</protein>
<gene>
    <name evidence="1" type="ORF">GCM10007898_34040</name>
</gene>
<reference evidence="2" key="1">
    <citation type="journal article" date="2019" name="Int. J. Syst. Evol. Microbiol.">
        <title>The Global Catalogue of Microorganisms (GCM) 10K type strain sequencing project: providing services to taxonomists for standard genome sequencing and annotation.</title>
        <authorList>
            <consortium name="The Broad Institute Genomics Platform"/>
            <consortium name="The Broad Institute Genome Sequencing Center for Infectious Disease"/>
            <person name="Wu L."/>
            <person name="Ma J."/>
        </authorList>
    </citation>
    <scope>NUCLEOTIDE SEQUENCE [LARGE SCALE GENOMIC DNA]</scope>
    <source>
        <strain evidence="2">NBRC 111981</strain>
    </source>
</reference>
<dbReference type="EMBL" id="BSOA01000043">
    <property type="protein sequence ID" value="GLQ89829.1"/>
    <property type="molecule type" value="Genomic_DNA"/>
</dbReference>